<dbReference type="Proteomes" id="UP000218231">
    <property type="component" value="Unassembled WGS sequence"/>
</dbReference>
<protein>
    <submittedName>
        <fullName evidence="2">Uncharacterized protein</fullName>
    </submittedName>
</protein>
<gene>
    <name evidence="2" type="ORF">WR25_24646</name>
</gene>
<evidence type="ECO:0000313" key="3">
    <source>
        <dbReference type="Proteomes" id="UP000218231"/>
    </source>
</evidence>
<sequence length="260" mass="29211">MGAGYLQVAAYFIQEKTHEEVQQKNQQETQKEKANWINWTEWIITKIEPIVKNPEIEPIVENFAGDDIDRLIFDKMMDKVTQQVAAIGAAAIVSKTVTVANEFIGYEEVIEIIQEQEQEEEGPPPAPEEEVPTSDADEVSTLVPIPAPADNIPIPDKRHDGDNQLAEKGIEIPLINNAVTESAQNINNSQIGGKNSYNNSQKILFYYPNSPKWRNGASVAYFKGKLYYLGGGTNRVDTMNGNGEKLERFQKCEFISELHR</sequence>
<evidence type="ECO:0000313" key="2">
    <source>
        <dbReference type="EMBL" id="PAV65350.1"/>
    </source>
</evidence>
<organism evidence="2 3">
    <name type="scientific">Diploscapter pachys</name>
    <dbReference type="NCBI Taxonomy" id="2018661"/>
    <lineage>
        <taxon>Eukaryota</taxon>
        <taxon>Metazoa</taxon>
        <taxon>Ecdysozoa</taxon>
        <taxon>Nematoda</taxon>
        <taxon>Chromadorea</taxon>
        <taxon>Rhabditida</taxon>
        <taxon>Rhabditina</taxon>
        <taxon>Rhabditomorpha</taxon>
        <taxon>Rhabditoidea</taxon>
        <taxon>Rhabditidae</taxon>
        <taxon>Diploscapter</taxon>
    </lineage>
</organism>
<accession>A0A2A2JUS6</accession>
<evidence type="ECO:0000256" key="1">
    <source>
        <dbReference type="SAM" id="MobiDB-lite"/>
    </source>
</evidence>
<proteinExistence type="predicted"/>
<keyword evidence="3" id="KW-1185">Reference proteome</keyword>
<reference evidence="2 3" key="1">
    <citation type="journal article" date="2017" name="Curr. Biol.">
        <title>Genome architecture and evolution of a unichromosomal asexual nematode.</title>
        <authorList>
            <person name="Fradin H."/>
            <person name="Zegar C."/>
            <person name="Gutwein M."/>
            <person name="Lucas J."/>
            <person name="Kovtun M."/>
            <person name="Corcoran D."/>
            <person name="Baugh L.R."/>
            <person name="Kiontke K."/>
            <person name="Gunsalus K."/>
            <person name="Fitch D.H."/>
            <person name="Piano F."/>
        </authorList>
    </citation>
    <scope>NUCLEOTIDE SEQUENCE [LARGE SCALE GENOMIC DNA]</scope>
    <source>
        <strain evidence="2">PF1309</strain>
    </source>
</reference>
<dbReference type="OrthoDB" id="8251006at2759"/>
<name>A0A2A2JUS6_9BILA</name>
<comment type="caution">
    <text evidence="2">The sequence shown here is derived from an EMBL/GenBank/DDBJ whole genome shotgun (WGS) entry which is preliminary data.</text>
</comment>
<dbReference type="AlphaFoldDB" id="A0A2A2JUS6"/>
<feature type="region of interest" description="Disordered" evidence="1">
    <location>
        <begin position="115"/>
        <end position="137"/>
    </location>
</feature>
<dbReference type="EMBL" id="LIAE01010210">
    <property type="protein sequence ID" value="PAV65350.1"/>
    <property type="molecule type" value="Genomic_DNA"/>
</dbReference>